<sequence length="202" mass="21475">MARSMAVVKEQAAVLVHELESPVLGARLARSPIQSEGSLSISEHLSLRPPNHLPSNPQPPNLTLLNENIPLRQTDESLGNTLTKPSPIPGEPITKPPLPSQAISPGQLGKPSLPIQTQIQIVESNILHRFDPGANQILNGTNTEASQIMSRTVDCVKVESKVVKILEEETGLSVKEALSNAGQTGAEETLDDMGDVVRGLGG</sequence>
<evidence type="ECO:0000256" key="1">
    <source>
        <dbReference type="SAM" id="MobiDB-lite"/>
    </source>
</evidence>
<protein>
    <submittedName>
        <fullName evidence="2">Uncharacterized protein</fullName>
    </submittedName>
</protein>
<proteinExistence type="predicted"/>
<dbReference type="VEuPathDB" id="FungiDB:TREMEDRAFT_64368"/>
<organism evidence="2 3">
    <name type="scientific">Tremella mesenterica</name>
    <name type="common">Jelly fungus</name>
    <dbReference type="NCBI Taxonomy" id="5217"/>
    <lineage>
        <taxon>Eukaryota</taxon>
        <taxon>Fungi</taxon>
        <taxon>Dikarya</taxon>
        <taxon>Basidiomycota</taxon>
        <taxon>Agaricomycotina</taxon>
        <taxon>Tremellomycetes</taxon>
        <taxon>Tremellales</taxon>
        <taxon>Tremellaceae</taxon>
        <taxon>Tremella</taxon>
    </lineage>
</organism>
<gene>
    <name evidence="2" type="ORF">M231_05489</name>
</gene>
<dbReference type="Proteomes" id="UP000289152">
    <property type="component" value="Unassembled WGS sequence"/>
</dbReference>
<reference evidence="2 3" key="1">
    <citation type="submission" date="2016-06" db="EMBL/GenBank/DDBJ databases">
        <title>Evolution of pathogenesis and genome organization in the Tremellales.</title>
        <authorList>
            <person name="Cuomo C."/>
            <person name="Litvintseva A."/>
            <person name="Heitman J."/>
            <person name="Chen Y."/>
            <person name="Sun S."/>
            <person name="Springer D."/>
            <person name="Dromer F."/>
            <person name="Young S."/>
            <person name="Zeng Q."/>
            <person name="Chapman S."/>
            <person name="Gujja S."/>
            <person name="Saif S."/>
            <person name="Birren B."/>
        </authorList>
    </citation>
    <scope>NUCLEOTIDE SEQUENCE [LARGE SCALE GENOMIC DNA]</scope>
    <source>
        <strain evidence="2 3">ATCC 28783</strain>
    </source>
</reference>
<dbReference type="OrthoDB" id="2562041at2759"/>
<dbReference type="AlphaFoldDB" id="A0A4Q1BI01"/>
<keyword evidence="3" id="KW-1185">Reference proteome</keyword>
<dbReference type="InParanoid" id="A0A4Q1BI01"/>
<evidence type="ECO:0000313" key="3">
    <source>
        <dbReference type="Proteomes" id="UP000289152"/>
    </source>
</evidence>
<comment type="caution">
    <text evidence="2">The sequence shown here is derived from an EMBL/GenBank/DDBJ whole genome shotgun (WGS) entry which is preliminary data.</text>
</comment>
<feature type="region of interest" description="Disordered" evidence="1">
    <location>
        <begin position="77"/>
        <end position="109"/>
    </location>
</feature>
<name>A0A4Q1BI01_TREME</name>
<evidence type="ECO:0000313" key="2">
    <source>
        <dbReference type="EMBL" id="RXK37268.1"/>
    </source>
</evidence>
<accession>A0A4Q1BI01</accession>
<dbReference type="EMBL" id="SDIL01000073">
    <property type="protein sequence ID" value="RXK37268.1"/>
    <property type="molecule type" value="Genomic_DNA"/>
</dbReference>
<feature type="compositionally biased region" description="Pro residues" evidence="1">
    <location>
        <begin position="86"/>
        <end position="99"/>
    </location>
</feature>